<dbReference type="InterPro" id="IPR014729">
    <property type="entry name" value="Rossmann-like_a/b/a_fold"/>
</dbReference>
<organism evidence="1 2">
    <name type="scientific">Variovorax guangxiensis</name>
    <dbReference type="NCBI Taxonomy" id="1775474"/>
    <lineage>
        <taxon>Bacteria</taxon>
        <taxon>Pseudomonadati</taxon>
        <taxon>Pseudomonadota</taxon>
        <taxon>Betaproteobacteria</taxon>
        <taxon>Burkholderiales</taxon>
        <taxon>Comamonadaceae</taxon>
        <taxon>Variovorax</taxon>
    </lineage>
</organism>
<gene>
    <name evidence="1" type="ORF">EJP67_24160</name>
</gene>
<dbReference type="Proteomes" id="UP000281118">
    <property type="component" value="Unassembled WGS sequence"/>
</dbReference>
<dbReference type="OrthoDB" id="5288100at2"/>
<dbReference type="PANTHER" id="PTHR38657">
    <property type="entry name" value="SLR1343 PROTEIN"/>
    <property type="match status" value="1"/>
</dbReference>
<keyword evidence="1" id="KW-0456">Lyase</keyword>
<name>A0A433MQS9_9BURK</name>
<proteinExistence type="predicted"/>
<accession>A0A433MQS9</accession>
<comment type="caution">
    <text evidence="1">The sequence shown here is derived from an EMBL/GenBank/DDBJ whole genome shotgun (WGS) entry which is preliminary data.</text>
</comment>
<sequence length="528" mass="59814">MTPPIRQLVLVLGDQLDGRASAFDGFDPARDGIWMAEVREESTHVASSRIRIALFLSAMRHHARLLRERGWPLHYVRLDDPANTGSLAGELARTIRLLRPGRLVMTAPGDWRVLRALRRAAAEAGLALELRDDRHFFCTVREFADHARGRRTLRMENFYRQMRRQHRVLMEGEEGTPGYGPAGGRWNFDADNRQPFGAEGPGIVPEPARFEPDAITQEVLALVAREFERHPGELDGFAWPVTREQALLALERFVDERLPGFGPWQDAIWPGQPWLWHAHLSAAMNLKLIEPREVVARVERAWQEGRIPLPSAEGFIRQVLGWREYVRGVYWTSMPGLVESNALDARAPLPAFYWTGDTPMACLSDAILQTLRLGYAHHIQRLMITGLFALLLGVRPREVHEWYLAIYVDAVEWVELPNTAGMSQYADGGVMTSKPYIASGKYIERMSGGQYCAQCRYRPGVSQGPEACPFTTLYWDFLLKHRERFAKHQRIGAQVRNLSRLSEQQADAIRAQAAALRDALEKAGGYAP</sequence>
<dbReference type="SUPFAM" id="SSF48173">
    <property type="entry name" value="Cryptochrome/photolyase FAD-binding domain"/>
    <property type="match status" value="1"/>
</dbReference>
<dbReference type="PANTHER" id="PTHR38657:SF1">
    <property type="entry name" value="SLR1343 PROTEIN"/>
    <property type="match status" value="1"/>
</dbReference>
<dbReference type="Gene3D" id="1.10.10.1710">
    <property type="entry name" value="Deoxyribodipyrimidine photolyase-related"/>
    <property type="match status" value="1"/>
</dbReference>
<dbReference type="Pfam" id="PF04244">
    <property type="entry name" value="DPRP"/>
    <property type="match status" value="1"/>
</dbReference>
<dbReference type="InterPro" id="IPR007357">
    <property type="entry name" value="PhrB-like"/>
</dbReference>
<protein>
    <submittedName>
        <fullName evidence="1">Cryptochrome/photolyase family protein</fullName>
    </submittedName>
</protein>
<dbReference type="InterPro" id="IPR036134">
    <property type="entry name" value="Crypto/Photolyase_FAD-like_sf"/>
</dbReference>
<dbReference type="InterPro" id="IPR052551">
    <property type="entry name" value="UV-DNA_repair_photolyase"/>
</dbReference>
<evidence type="ECO:0000313" key="2">
    <source>
        <dbReference type="Proteomes" id="UP000281118"/>
    </source>
</evidence>
<dbReference type="RefSeq" id="WP_126024257.1">
    <property type="nucleotide sequence ID" value="NZ_RXFT01000011.1"/>
</dbReference>
<dbReference type="Gene3D" id="3.40.50.620">
    <property type="entry name" value="HUPs"/>
    <property type="match status" value="1"/>
</dbReference>
<dbReference type="Gene3D" id="1.10.579.10">
    <property type="entry name" value="DNA Cyclobutane Dipyrimidine Photolyase, subunit A, domain 3"/>
    <property type="match status" value="1"/>
</dbReference>
<dbReference type="Gene3D" id="1.25.40.80">
    <property type="match status" value="1"/>
</dbReference>
<dbReference type="GO" id="GO:0016829">
    <property type="term" value="F:lyase activity"/>
    <property type="evidence" value="ECO:0007669"/>
    <property type="project" value="UniProtKB-KW"/>
</dbReference>
<evidence type="ECO:0000313" key="1">
    <source>
        <dbReference type="EMBL" id="RUR70154.1"/>
    </source>
</evidence>
<dbReference type="AlphaFoldDB" id="A0A433MQS9"/>
<dbReference type="EMBL" id="RXFT01000011">
    <property type="protein sequence ID" value="RUR70154.1"/>
    <property type="molecule type" value="Genomic_DNA"/>
</dbReference>
<reference evidence="1 2" key="1">
    <citation type="submission" date="2018-12" db="EMBL/GenBank/DDBJ databases">
        <title>The genome sequences of Variovorax guangxiensis DSM 27352.</title>
        <authorList>
            <person name="Gao J."/>
            <person name="Sun J."/>
        </authorList>
    </citation>
    <scope>NUCLEOTIDE SEQUENCE [LARGE SCALE GENOMIC DNA]</scope>
    <source>
        <strain evidence="1 2">DSM 27352</strain>
    </source>
</reference>